<dbReference type="CDD" id="cd17546">
    <property type="entry name" value="REC_hyHK_CKI1_RcsC-like"/>
    <property type="match status" value="1"/>
</dbReference>
<dbReference type="SMART" id="SM00387">
    <property type="entry name" value="HATPase_c"/>
    <property type="match status" value="1"/>
</dbReference>
<organism evidence="8 9">
    <name type="scientific">Temperatibacter marinus</name>
    <dbReference type="NCBI Taxonomy" id="1456591"/>
    <lineage>
        <taxon>Bacteria</taxon>
        <taxon>Pseudomonadati</taxon>
        <taxon>Pseudomonadota</taxon>
        <taxon>Alphaproteobacteria</taxon>
        <taxon>Kordiimonadales</taxon>
        <taxon>Temperatibacteraceae</taxon>
        <taxon>Temperatibacter</taxon>
    </lineage>
</organism>
<keyword evidence="4" id="KW-0902">Two-component regulatory system</keyword>
<dbReference type="RefSeq" id="WP_310797574.1">
    <property type="nucleotide sequence ID" value="NZ_CP123872.1"/>
</dbReference>
<dbReference type="Gene3D" id="3.40.50.2300">
    <property type="match status" value="1"/>
</dbReference>
<dbReference type="SUPFAM" id="SSF49785">
    <property type="entry name" value="Galactose-binding domain-like"/>
    <property type="match status" value="1"/>
</dbReference>
<name>A0AA52H9J3_9PROT</name>
<evidence type="ECO:0000259" key="7">
    <source>
        <dbReference type="PROSITE" id="PS50110"/>
    </source>
</evidence>
<dbReference type="SMART" id="SM00448">
    <property type="entry name" value="REC"/>
    <property type="match status" value="1"/>
</dbReference>
<dbReference type="SUPFAM" id="SSF55874">
    <property type="entry name" value="ATPase domain of HSP90 chaperone/DNA topoisomerase II/histidine kinase"/>
    <property type="match status" value="1"/>
</dbReference>
<dbReference type="FunFam" id="3.30.565.10:FF:000010">
    <property type="entry name" value="Sensor histidine kinase RcsC"/>
    <property type="match status" value="1"/>
</dbReference>
<dbReference type="CDD" id="cd00082">
    <property type="entry name" value="HisKA"/>
    <property type="match status" value="1"/>
</dbReference>
<keyword evidence="8" id="KW-0547">Nucleotide-binding</keyword>
<reference evidence="8" key="1">
    <citation type="submission" date="2023-04" db="EMBL/GenBank/DDBJ databases">
        <title>Complete genome sequence of Temperatibacter marinus.</title>
        <authorList>
            <person name="Rong J.-C."/>
            <person name="Yi M.-L."/>
            <person name="Zhao Q."/>
        </authorList>
    </citation>
    <scope>NUCLEOTIDE SEQUENCE</scope>
    <source>
        <strain evidence="8">NBRC 110045</strain>
    </source>
</reference>
<keyword evidence="8" id="KW-0067">ATP-binding</keyword>
<evidence type="ECO:0000256" key="4">
    <source>
        <dbReference type="ARBA" id="ARBA00023012"/>
    </source>
</evidence>
<dbReference type="InterPro" id="IPR050956">
    <property type="entry name" value="2C_system_His_kinase"/>
</dbReference>
<dbReference type="SUPFAM" id="SSF47384">
    <property type="entry name" value="Homodimeric domain of signal transducing histidine kinase"/>
    <property type="match status" value="1"/>
</dbReference>
<dbReference type="Proteomes" id="UP001268683">
    <property type="component" value="Chromosome"/>
</dbReference>
<proteinExistence type="predicted"/>
<dbReference type="Gene3D" id="1.10.287.130">
    <property type="match status" value="1"/>
</dbReference>
<evidence type="ECO:0000256" key="5">
    <source>
        <dbReference type="PROSITE-ProRule" id="PRU00169"/>
    </source>
</evidence>
<gene>
    <name evidence="8" type="ORF">QGN29_09285</name>
</gene>
<feature type="modified residue" description="4-aspartylphosphate" evidence="5">
    <location>
        <position position="503"/>
    </location>
</feature>
<sequence>MTILPDKGNLAIAYNDSINGGASIGILSFAEGKLTLDCQTIRVGDIFPFCSLRQPLTPDLKSIDISAYDSLELSLELKSESRDTVLIYLMGDEGNNAQGQPIIKAMLRTVDPGTGINHHSLPLNRFLVPSWWMFSFPNRDSTTTLDKITDIQISTGDAVHERQETIIVHGMELRGKWISLTELLMLLSLIWTALAVKAIRDTNALKNQFLANMSHEIRTPMNAIVLALKLARSGKDVKEIKKLLDSAITSSNLMLGIINDILDLSKLESGKLTIRKEKWSPYALITNTSDLMAKTAAEKGLEFKVENQLPPECYYWGDEIRVGQVINNLVGNALKFTSKGYVIIRASIKDTQGSYSLDVEIEDTGPGITPEDQHTLFDRFVQVEHSVKSIEGSGLGLAITKELVNLMGGDLTVESDGATGSLFKFMIPIKEAKASPKEPKVSREDQFDHSLSILVAEDIPLMQQLLSKLLEKLGHSVHIASNGQEAVEMASSAQYRFDVILMDNQMPFLSGIEATKIIRKAGIRTPIIALTADAMETQQDAFIKAKMDGFIAKPVEEERLIKEISRVIRSKSV</sequence>
<dbReference type="InterPro" id="IPR005467">
    <property type="entry name" value="His_kinase_dom"/>
</dbReference>
<evidence type="ECO:0000256" key="2">
    <source>
        <dbReference type="ARBA" id="ARBA00012438"/>
    </source>
</evidence>
<feature type="domain" description="Response regulatory" evidence="7">
    <location>
        <begin position="452"/>
        <end position="568"/>
    </location>
</feature>
<dbReference type="InterPro" id="IPR011006">
    <property type="entry name" value="CheY-like_superfamily"/>
</dbReference>
<dbReference type="InterPro" id="IPR008979">
    <property type="entry name" value="Galactose-bd-like_sf"/>
</dbReference>
<dbReference type="Gene3D" id="3.30.565.10">
    <property type="entry name" value="Histidine kinase-like ATPase, C-terminal domain"/>
    <property type="match status" value="1"/>
</dbReference>
<keyword evidence="9" id="KW-1185">Reference proteome</keyword>
<dbReference type="Pfam" id="PF02518">
    <property type="entry name" value="HATPase_c"/>
    <property type="match status" value="1"/>
</dbReference>
<dbReference type="InterPro" id="IPR036890">
    <property type="entry name" value="HATPase_C_sf"/>
</dbReference>
<keyword evidence="3 5" id="KW-0597">Phosphoprotein</keyword>
<feature type="domain" description="Histidine kinase" evidence="6">
    <location>
        <begin position="212"/>
        <end position="431"/>
    </location>
</feature>
<evidence type="ECO:0000256" key="1">
    <source>
        <dbReference type="ARBA" id="ARBA00000085"/>
    </source>
</evidence>
<dbReference type="GO" id="GO:0000155">
    <property type="term" value="F:phosphorelay sensor kinase activity"/>
    <property type="evidence" value="ECO:0007669"/>
    <property type="project" value="InterPro"/>
</dbReference>
<dbReference type="PROSITE" id="PS50109">
    <property type="entry name" value="HIS_KIN"/>
    <property type="match status" value="1"/>
</dbReference>
<dbReference type="PROSITE" id="PS50110">
    <property type="entry name" value="RESPONSE_REGULATORY"/>
    <property type="match status" value="1"/>
</dbReference>
<dbReference type="AlphaFoldDB" id="A0AA52H9J3"/>
<dbReference type="InterPro" id="IPR003594">
    <property type="entry name" value="HATPase_dom"/>
</dbReference>
<comment type="catalytic activity">
    <reaction evidence="1">
        <text>ATP + protein L-histidine = ADP + protein N-phospho-L-histidine.</text>
        <dbReference type="EC" id="2.7.13.3"/>
    </reaction>
</comment>
<dbReference type="EC" id="2.7.13.3" evidence="2"/>
<dbReference type="EMBL" id="CP123872">
    <property type="protein sequence ID" value="WND01745.1"/>
    <property type="molecule type" value="Genomic_DNA"/>
</dbReference>
<dbReference type="CDD" id="cd16922">
    <property type="entry name" value="HATPase_EvgS-ArcB-TorS-like"/>
    <property type="match status" value="1"/>
</dbReference>
<dbReference type="Pfam" id="PF00512">
    <property type="entry name" value="HisKA"/>
    <property type="match status" value="1"/>
</dbReference>
<evidence type="ECO:0000313" key="9">
    <source>
        <dbReference type="Proteomes" id="UP001268683"/>
    </source>
</evidence>
<accession>A0AA52H9J3</accession>
<dbReference type="GO" id="GO:0005524">
    <property type="term" value="F:ATP binding"/>
    <property type="evidence" value="ECO:0007669"/>
    <property type="project" value="UniProtKB-KW"/>
</dbReference>
<dbReference type="InterPro" id="IPR036097">
    <property type="entry name" value="HisK_dim/P_sf"/>
</dbReference>
<dbReference type="InterPro" id="IPR003661">
    <property type="entry name" value="HisK_dim/P_dom"/>
</dbReference>
<dbReference type="SMART" id="SM00388">
    <property type="entry name" value="HisKA"/>
    <property type="match status" value="1"/>
</dbReference>
<evidence type="ECO:0000259" key="6">
    <source>
        <dbReference type="PROSITE" id="PS50109"/>
    </source>
</evidence>
<protein>
    <recommendedName>
        <fullName evidence="2">histidine kinase</fullName>
        <ecNumber evidence="2">2.7.13.3</ecNumber>
    </recommendedName>
</protein>
<dbReference type="PANTHER" id="PTHR43719:SF28">
    <property type="entry name" value="PEROXIDE STRESS-ACTIVATED HISTIDINE KINASE MAK1-RELATED"/>
    <property type="match status" value="1"/>
</dbReference>
<dbReference type="SUPFAM" id="SSF52172">
    <property type="entry name" value="CheY-like"/>
    <property type="match status" value="1"/>
</dbReference>
<dbReference type="PRINTS" id="PR00344">
    <property type="entry name" value="BCTRLSENSOR"/>
</dbReference>
<dbReference type="PANTHER" id="PTHR43719">
    <property type="entry name" value="TWO-COMPONENT HISTIDINE KINASE"/>
    <property type="match status" value="1"/>
</dbReference>
<dbReference type="KEGG" id="tmk:QGN29_09285"/>
<dbReference type="Pfam" id="PF00072">
    <property type="entry name" value="Response_reg"/>
    <property type="match status" value="1"/>
</dbReference>
<evidence type="ECO:0000256" key="3">
    <source>
        <dbReference type="ARBA" id="ARBA00022553"/>
    </source>
</evidence>
<dbReference type="InterPro" id="IPR001789">
    <property type="entry name" value="Sig_transdc_resp-reg_receiver"/>
</dbReference>
<dbReference type="InterPro" id="IPR004358">
    <property type="entry name" value="Sig_transdc_His_kin-like_C"/>
</dbReference>
<evidence type="ECO:0000313" key="8">
    <source>
        <dbReference type="EMBL" id="WND01745.1"/>
    </source>
</evidence>